<dbReference type="KEGG" id="rhoz:GXP67_14470"/>
<organism evidence="2 3">
    <name type="scientific">Rhodocytophaga rosea</name>
    <dbReference type="NCBI Taxonomy" id="2704465"/>
    <lineage>
        <taxon>Bacteria</taxon>
        <taxon>Pseudomonadati</taxon>
        <taxon>Bacteroidota</taxon>
        <taxon>Cytophagia</taxon>
        <taxon>Cytophagales</taxon>
        <taxon>Rhodocytophagaceae</taxon>
        <taxon>Rhodocytophaga</taxon>
    </lineage>
</organism>
<name>A0A6C0GI66_9BACT</name>
<sequence>MCILNRSFNNTWVCIICFACIGIACNPTINTFSWKKATFRNNTTGNELQIASTITHDKKTLTVLFDTTVILQYAAATIIDTTLSYTLTVPFTKPAQEKDSIANVLEYFVSKDSLTTVQLQIAVNNQLLNVPIPEIDTTAGTLHYGFPLTLTQEQVNASDSFIAYTFTVNITKPVTESDMLFQLEGLDLIAKKEE</sequence>
<keyword evidence="1" id="KW-0472">Membrane</keyword>
<gene>
    <name evidence="2" type="ORF">GXP67_14470</name>
</gene>
<keyword evidence="1" id="KW-0812">Transmembrane</keyword>
<feature type="transmembrane region" description="Helical" evidence="1">
    <location>
        <begin position="12"/>
        <end position="34"/>
    </location>
</feature>
<dbReference type="AlphaFoldDB" id="A0A6C0GI66"/>
<evidence type="ECO:0008006" key="4">
    <source>
        <dbReference type="Google" id="ProtNLM"/>
    </source>
</evidence>
<keyword evidence="3" id="KW-1185">Reference proteome</keyword>
<keyword evidence="1" id="KW-1133">Transmembrane helix</keyword>
<reference evidence="2 3" key="1">
    <citation type="submission" date="2020-01" db="EMBL/GenBank/DDBJ databases">
        <authorList>
            <person name="Kim M.K."/>
        </authorList>
    </citation>
    <scope>NUCLEOTIDE SEQUENCE [LARGE SCALE GENOMIC DNA]</scope>
    <source>
        <strain evidence="2 3">172606-1</strain>
    </source>
</reference>
<proteinExistence type="predicted"/>
<accession>A0A6C0GI66</accession>
<evidence type="ECO:0000313" key="2">
    <source>
        <dbReference type="EMBL" id="QHT67751.1"/>
    </source>
</evidence>
<dbReference type="RefSeq" id="WP_162443773.1">
    <property type="nucleotide sequence ID" value="NZ_CP048222.1"/>
</dbReference>
<evidence type="ECO:0000256" key="1">
    <source>
        <dbReference type="SAM" id="Phobius"/>
    </source>
</evidence>
<protein>
    <recommendedName>
        <fullName evidence="4">Lipoprotein</fullName>
    </recommendedName>
</protein>
<dbReference type="PROSITE" id="PS51257">
    <property type="entry name" value="PROKAR_LIPOPROTEIN"/>
    <property type="match status" value="1"/>
</dbReference>
<dbReference type="EMBL" id="CP048222">
    <property type="protein sequence ID" value="QHT67751.1"/>
    <property type="molecule type" value="Genomic_DNA"/>
</dbReference>
<evidence type="ECO:0000313" key="3">
    <source>
        <dbReference type="Proteomes" id="UP000480178"/>
    </source>
</evidence>
<dbReference type="Proteomes" id="UP000480178">
    <property type="component" value="Chromosome"/>
</dbReference>